<gene>
    <name evidence="6" type="ORF">HPO_03919</name>
</gene>
<dbReference type="eggNOG" id="COG1309">
    <property type="taxonomic scope" value="Bacteria"/>
</dbReference>
<dbReference type="Pfam" id="PF00440">
    <property type="entry name" value="TetR_N"/>
    <property type="match status" value="1"/>
</dbReference>
<proteinExistence type="predicted"/>
<evidence type="ECO:0000259" key="5">
    <source>
        <dbReference type="PROSITE" id="PS50977"/>
    </source>
</evidence>
<dbReference type="EMBL" id="ARYM01000003">
    <property type="protein sequence ID" value="KDA00018.1"/>
    <property type="molecule type" value="Genomic_DNA"/>
</dbReference>
<evidence type="ECO:0000313" key="6">
    <source>
        <dbReference type="EMBL" id="KDA00018.1"/>
    </source>
</evidence>
<dbReference type="AlphaFoldDB" id="A0A062VP69"/>
<dbReference type="PANTHER" id="PTHR30055">
    <property type="entry name" value="HTH-TYPE TRANSCRIPTIONAL REGULATOR RUTR"/>
    <property type="match status" value="1"/>
</dbReference>
<dbReference type="Proteomes" id="UP000027100">
    <property type="component" value="Unassembled WGS sequence"/>
</dbReference>
<feature type="DNA-binding region" description="H-T-H motif" evidence="4">
    <location>
        <begin position="39"/>
        <end position="58"/>
    </location>
</feature>
<comment type="caution">
    <text evidence="6">The sequence shown here is derived from an EMBL/GenBank/DDBJ whole genome shotgun (WGS) entry which is preliminary data.</text>
</comment>
<dbReference type="Gene3D" id="1.10.357.10">
    <property type="entry name" value="Tetracycline Repressor, domain 2"/>
    <property type="match status" value="1"/>
</dbReference>
<feature type="domain" description="HTH tetR-type" evidence="5">
    <location>
        <begin position="16"/>
        <end position="76"/>
    </location>
</feature>
<dbReference type="InterPro" id="IPR009057">
    <property type="entry name" value="Homeodomain-like_sf"/>
</dbReference>
<dbReference type="GO" id="GO:0003700">
    <property type="term" value="F:DNA-binding transcription factor activity"/>
    <property type="evidence" value="ECO:0007669"/>
    <property type="project" value="TreeGrafter"/>
</dbReference>
<dbReference type="RefSeq" id="WP_035594696.1">
    <property type="nucleotide sequence ID" value="NZ_ARYM01000003.1"/>
</dbReference>
<dbReference type="SUPFAM" id="SSF46689">
    <property type="entry name" value="Homeodomain-like"/>
    <property type="match status" value="1"/>
</dbReference>
<evidence type="ECO:0000256" key="2">
    <source>
        <dbReference type="ARBA" id="ARBA00023125"/>
    </source>
</evidence>
<dbReference type="STRING" id="1280954.HPO_03919"/>
<accession>A0A062VP69</accession>
<keyword evidence="3" id="KW-0804">Transcription</keyword>
<dbReference type="OrthoDB" id="5526106at2"/>
<dbReference type="InterPro" id="IPR001647">
    <property type="entry name" value="HTH_TetR"/>
</dbReference>
<organism evidence="6 7">
    <name type="scientific">Hyphomonas polymorpha PS728</name>
    <dbReference type="NCBI Taxonomy" id="1280954"/>
    <lineage>
        <taxon>Bacteria</taxon>
        <taxon>Pseudomonadati</taxon>
        <taxon>Pseudomonadota</taxon>
        <taxon>Alphaproteobacteria</taxon>
        <taxon>Hyphomonadales</taxon>
        <taxon>Hyphomonadaceae</taxon>
        <taxon>Hyphomonas</taxon>
    </lineage>
</organism>
<keyword evidence="7" id="KW-1185">Reference proteome</keyword>
<name>A0A062VP69_9PROT</name>
<evidence type="ECO:0000256" key="4">
    <source>
        <dbReference type="PROSITE-ProRule" id="PRU00335"/>
    </source>
</evidence>
<dbReference type="PATRIC" id="fig|1280954.3.peg.796"/>
<dbReference type="PANTHER" id="PTHR30055:SF234">
    <property type="entry name" value="HTH-TYPE TRANSCRIPTIONAL REGULATOR BETI"/>
    <property type="match status" value="1"/>
</dbReference>
<keyword evidence="2 4" id="KW-0238">DNA-binding</keyword>
<dbReference type="InterPro" id="IPR050109">
    <property type="entry name" value="HTH-type_TetR-like_transc_reg"/>
</dbReference>
<sequence>MSIDKTKTPRIRRSPEASRENILIAAENLLVAQGPQSLRLVDVAKAAGVANATVLHHFGTIDGVQSALMEKMIGELVSGLLEMDLPADPKAARGIAIQKLFDAFESKGAARLAAWLELTDESRRLRTVREAVQTIIRQKINQPELSEAQLEDSILISVILAIGVGLFGPTLGELLGKPSDRARQIAVKLLESDFSKS</sequence>
<reference evidence="6 7" key="1">
    <citation type="journal article" date="2014" name="Antonie Van Leeuwenhoek">
        <title>Hyphomonas beringensis sp. nov. and Hyphomonas chukchiensis sp. nov., isolated from surface seawater of the Bering Sea and Chukchi Sea.</title>
        <authorList>
            <person name="Li C."/>
            <person name="Lai Q."/>
            <person name="Li G."/>
            <person name="Dong C."/>
            <person name="Wang J."/>
            <person name="Liao Y."/>
            <person name="Shao Z."/>
        </authorList>
    </citation>
    <scope>NUCLEOTIDE SEQUENCE [LARGE SCALE GENOMIC DNA]</scope>
    <source>
        <strain evidence="6 7">PS728</strain>
    </source>
</reference>
<evidence type="ECO:0000256" key="1">
    <source>
        <dbReference type="ARBA" id="ARBA00023015"/>
    </source>
</evidence>
<keyword evidence="1" id="KW-0805">Transcription regulation</keyword>
<dbReference type="PROSITE" id="PS50977">
    <property type="entry name" value="HTH_TETR_2"/>
    <property type="match status" value="1"/>
</dbReference>
<evidence type="ECO:0000313" key="7">
    <source>
        <dbReference type="Proteomes" id="UP000027100"/>
    </source>
</evidence>
<protein>
    <submittedName>
        <fullName evidence="6">TetR family transcriptional regulator</fullName>
    </submittedName>
</protein>
<dbReference type="GO" id="GO:0000976">
    <property type="term" value="F:transcription cis-regulatory region binding"/>
    <property type="evidence" value="ECO:0007669"/>
    <property type="project" value="TreeGrafter"/>
</dbReference>
<evidence type="ECO:0000256" key="3">
    <source>
        <dbReference type="ARBA" id="ARBA00023163"/>
    </source>
</evidence>